<dbReference type="EMBL" id="SNTY01000085">
    <property type="protein sequence ID" value="TEU23326.1"/>
    <property type="molecule type" value="Genomic_DNA"/>
</dbReference>
<dbReference type="InterPro" id="IPR052726">
    <property type="entry name" value="Phage_Baseplate_Hub"/>
</dbReference>
<comment type="caution">
    <text evidence="1">The sequence shown here is derived from an EMBL/GenBank/DDBJ whole genome shotgun (WGS) entry which is preliminary data.</text>
</comment>
<keyword evidence="2" id="KW-1185">Reference proteome</keyword>
<dbReference type="PANTHER" id="PTHR35862:SF1">
    <property type="entry name" value="FELS-2 PROPHAGE PROTEIN"/>
    <property type="match status" value="1"/>
</dbReference>
<proteinExistence type="predicted"/>
<organism evidence="1 2">
    <name type="scientific">Alkanindiges illinoisensis</name>
    <dbReference type="NCBI Taxonomy" id="197183"/>
    <lineage>
        <taxon>Bacteria</taxon>
        <taxon>Pseudomonadati</taxon>
        <taxon>Pseudomonadota</taxon>
        <taxon>Gammaproteobacteria</taxon>
        <taxon>Moraxellales</taxon>
        <taxon>Moraxellaceae</taxon>
        <taxon>Alkanindiges</taxon>
    </lineage>
</organism>
<accession>A0A4Y7X954</accession>
<sequence length="552" mass="61442">MSIISSAISVVSGIKNKLDSSYPTAIYKLVVNGKDIGAMLAPRLMRMTITDNRGLESDTIEVELSDHDGQLELPPKGAEIEVSIGWSDTGLVYKGNYTIDEREHSGAPDVLTLRGSSADLKAIFKQKRERSFDGKTIADIVTIIAEEQGLIPQISDELADIELAHIDQNESDANLITRIADEYDAIVTVKNGSMLFMPKGDGKSLTGFEFAIQPIYRNMGDSHRYSDSSGNDDVTGVTCYYYDNDKAEKQKVTVGQSNENTKELRHIERDKNSATHKAQAEFNRIQSRAMSFSYNLAKGMPQLFPEIPMQFFGLKPEIDDIIWLGTRIVHTLDADNGYTTALELEINLPDSDVISQIIDDADEQEFTGVVAFYKIGKGQTGKVTKGDQTKPKRLARLFINALTATHAAEREYNIIKGIDESEIKYTGVIASYEERGILKTVTIGNPATPKKLTYPYKTRETALRGAQREWDEIRGIKPTKTTKSTSSSKIQLSTSYTGINANYESGKDKLTVKRGDQSRPYTLPKLYKTQRTAVTAVNREYQRLLALKKAKK</sequence>
<reference evidence="1 2" key="1">
    <citation type="submission" date="2019-03" db="EMBL/GenBank/DDBJ databases">
        <title>Alkanindiges illinoisensis: a potential pathogenic isolated from ascites of a gastric cancer patient with abdominal metastasis.</title>
        <authorList>
            <person name="Hu X."/>
            <person name="Yang B."/>
            <person name="Yan X."/>
            <person name="Lin L."/>
            <person name="Zhao H."/>
            <person name="Zhou F."/>
            <person name="Su B."/>
            <person name="Chen J."/>
            <person name="Rui Y."/>
            <person name="Wang Q."/>
            <person name="Zheng L."/>
        </authorList>
    </citation>
    <scope>NUCLEOTIDE SEQUENCE [LARGE SCALE GENOMIC DNA]</scope>
    <source>
        <strain evidence="1 2">NFYY 23406</strain>
    </source>
</reference>
<dbReference type="PANTHER" id="PTHR35862">
    <property type="entry name" value="FELS-2 PROPHAGE PROTEIN"/>
    <property type="match status" value="1"/>
</dbReference>
<dbReference type="AlphaFoldDB" id="A0A4Y7X954"/>
<dbReference type="SUPFAM" id="SSF69279">
    <property type="entry name" value="Phage tail proteins"/>
    <property type="match status" value="1"/>
</dbReference>
<protein>
    <submittedName>
        <fullName evidence="1">DNA primase</fullName>
    </submittedName>
</protein>
<evidence type="ECO:0000313" key="2">
    <source>
        <dbReference type="Proteomes" id="UP000297834"/>
    </source>
</evidence>
<name>A0A4Y7X954_9GAMM</name>
<dbReference type="Proteomes" id="UP000297834">
    <property type="component" value="Unassembled WGS sequence"/>
</dbReference>
<gene>
    <name evidence="1" type="ORF">E2B99_13475</name>
</gene>
<dbReference type="Pfam" id="PF05954">
    <property type="entry name" value="Phage_GPD"/>
    <property type="match status" value="1"/>
</dbReference>
<dbReference type="OrthoDB" id="4070623at2"/>
<evidence type="ECO:0000313" key="1">
    <source>
        <dbReference type="EMBL" id="TEU23326.1"/>
    </source>
</evidence>